<accession>A0A847RPW5</accession>
<comment type="caution">
    <text evidence="1">The sequence shown here is derived from an EMBL/GenBank/DDBJ whole genome shotgun (WGS) entry which is preliminary data.</text>
</comment>
<gene>
    <name evidence="1" type="ORF">HGH92_32255</name>
</gene>
<evidence type="ECO:0000313" key="1">
    <source>
        <dbReference type="EMBL" id="NLR69019.1"/>
    </source>
</evidence>
<dbReference type="Proteomes" id="UP000570474">
    <property type="component" value="Unassembled WGS sequence"/>
</dbReference>
<name>A0A847RPW5_9BACT</name>
<dbReference type="EMBL" id="JABAIA010000004">
    <property type="protein sequence ID" value="NLR69019.1"/>
    <property type="molecule type" value="Genomic_DNA"/>
</dbReference>
<reference evidence="1 2" key="1">
    <citation type="submission" date="2020-04" db="EMBL/GenBank/DDBJ databases">
        <authorList>
            <person name="Yin C."/>
        </authorList>
    </citation>
    <scope>NUCLEOTIDE SEQUENCE [LARGE SCALE GENOMIC DNA]</scope>
    <source>
        <strain evidence="1 2">Ae27</strain>
    </source>
</reference>
<dbReference type="Pfam" id="PF19459">
    <property type="entry name" value="DUF5996"/>
    <property type="match status" value="1"/>
</dbReference>
<protein>
    <recommendedName>
        <fullName evidence="3">Ava_C0101 and related proteins</fullName>
    </recommendedName>
</protein>
<evidence type="ECO:0008006" key="3">
    <source>
        <dbReference type="Google" id="ProtNLM"/>
    </source>
</evidence>
<proteinExistence type="predicted"/>
<organism evidence="1 2">
    <name type="scientific">Chitinophaga varians</name>
    <dbReference type="NCBI Taxonomy" id="2202339"/>
    <lineage>
        <taxon>Bacteria</taxon>
        <taxon>Pseudomonadati</taxon>
        <taxon>Bacteroidota</taxon>
        <taxon>Chitinophagia</taxon>
        <taxon>Chitinophagales</taxon>
        <taxon>Chitinophagaceae</taxon>
        <taxon>Chitinophaga</taxon>
    </lineage>
</organism>
<dbReference type="InterPro" id="IPR046038">
    <property type="entry name" value="DUF5996"/>
</dbReference>
<evidence type="ECO:0000313" key="2">
    <source>
        <dbReference type="Proteomes" id="UP000570474"/>
    </source>
</evidence>
<keyword evidence="2" id="KW-1185">Reference proteome</keyword>
<sequence>MMQYSTLSSGQWPVIDYNSWKDTLATVHLWTQIVGKIRLRQMPWLNHSWHVTLYVNPYGLSTGSMPYRHGIFQIDFDFIHHQLVITTSRGQKEAVGLRPRTVADFYASLFDKLQSLDIDVTIYPVPSEMPDAIPFTEDQLHQSYDQQQIEHFWQALVRIHNVFTRFRAGFTGKCSPVHFFWGAFDLAVTRFSGRDAPQHQGEMPNMPAVVMQEAYSKEVSSCGFWPGNDQAPQAFFYSYAYPAAPDFATQPVQPSAAFYSPEMGEFLLPYAAVQQSDDPEATLMAFLQSTYEAAANTSHWDRKALECDHSDLEEAYGCYKVG</sequence>
<dbReference type="AlphaFoldDB" id="A0A847RPW5"/>